<accession>A0ABU5MXK8</accession>
<reference evidence="2 3" key="1">
    <citation type="journal article" date="2024" name="Appl. Environ. Microbiol.">
        <title>Pontiella agarivorans sp. nov., a novel marine anaerobic bacterium capable of degrading macroalgal polysaccharides and fixing nitrogen.</title>
        <authorList>
            <person name="Liu N."/>
            <person name="Kivenson V."/>
            <person name="Peng X."/>
            <person name="Cui Z."/>
            <person name="Lankiewicz T.S."/>
            <person name="Gosselin K.M."/>
            <person name="English C.J."/>
            <person name="Blair E.M."/>
            <person name="O'Malley M.A."/>
            <person name="Valentine D.L."/>
        </authorList>
    </citation>
    <scope>NUCLEOTIDE SEQUENCE [LARGE SCALE GENOMIC DNA]</scope>
    <source>
        <strain evidence="2 3">NLcol2</strain>
    </source>
</reference>
<evidence type="ECO:0000313" key="3">
    <source>
        <dbReference type="Proteomes" id="UP001290861"/>
    </source>
</evidence>
<keyword evidence="2" id="KW-0808">Transferase</keyword>
<dbReference type="GO" id="GO:0016746">
    <property type="term" value="F:acyltransferase activity"/>
    <property type="evidence" value="ECO:0007669"/>
    <property type="project" value="UniProtKB-KW"/>
</dbReference>
<protein>
    <submittedName>
        <fullName evidence="2">GNAT family N-acetyltransferase</fullName>
        <ecNumber evidence="2">2.3.1.-</ecNumber>
    </submittedName>
</protein>
<proteinExistence type="predicted"/>
<name>A0ABU5MXK8_9BACT</name>
<dbReference type="EC" id="2.3.1.-" evidence="2"/>
<dbReference type="RefSeq" id="WP_322608504.1">
    <property type="nucleotide sequence ID" value="NZ_JARVCO010000010.1"/>
</dbReference>
<dbReference type="InterPro" id="IPR016181">
    <property type="entry name" value="Acyl_CoA_acyltransferase"/>
</dbReference>
<evidence type="ECO:0000259" key="1">
    <source>
        <dbReference type="Pfam" id="PF13480"/>
    </source>
</evidence>
<dbReference type="Gene3D" id="3.40.630.30">
    <property type="match status" value="1"/>
</dbReference>
<comment type="caution">
    <text evidence="2">The sequence shown here is derived from an EMBL/GenBank/DDBJ whole genome shotgun (WGS) entry which is preliminary data.</text>
</comment>
<evidence type="ECO:0000313" key="2">
    <source>
        <dbReference type="EMBL" id="MDZ8118706.1"/>
    </source>
</evidence>
<keyword evidence="2" id="KW-0012">Acyltransferase</keyword>
<feature type="domain" description="BioF2-like acetyltransferase" evidence="1">
    <location>
        <begin position="185"/>
        <end position="317"/>
    </location>
</feature>
<dbReference type="InterPro" id="IPR038740">
    <property type="entry name" value="BioF2-like_GNAT_dom"/>
</dbReference>
<gene>
    <name evidence="2" type="ORF">P9H32_08695</name>
</gene>
<keyword evidence="3" id="KW-1185">Reference proteome</keyword>
<dbReference type="Pfam" id="PF13480">
    <property type="entry name" value="Acetyltransf_6"/>
    <property type="match status" value="1"/>
</dbReference>
<organism evidence="2 3">
    <name type="scientific">Pontiella agarivorans</name>
    <dbReference type="NCBI Taxonomy" id="3038953"/>
    <lineage>
        <taxon>Bacteria</taxon>
        <taxon>Pseudomonadati</taxon>
        <taxon>Kiritimatiellota</taxon>
        <taxon>Kiritimatiellia</taxon>
        <taxon>Kiritimatiellales</taxon>
        <taxon>Pontiellaceae</taxon>
        <taxon>Pontiella</taxon>
    </lineage>
</organism>
<dbReference type="SUPFAM" id="SSF55729">
    <property type="entry name" value="Acyl-CoA N-acyltransferases (Nat)"/>
    <property type="match status" value="1"/>
</dbReference>
<dbReference type="Proteomes" id="UP001290861">
    <property type="component" value="Unassembled WGS sequence"/>
</dbReference>
<sequence>MSKRIYVEKRNHDASVAGLEQAWDQLLEESVRPTIFASFDYVQTSIRHLNRGEQIFYLLMRAEKNDGRLLAVFPLCIRPRKEHGVSLRVVMHALPPQTTEVDKPCPVIHKDHEADCWMAFADFMKSEFKAWDIIDLEELVAGSFFPEHVKDLFSLSSALPRVKKGPDSPIVDLSVSWEDFWSHHRKLRKKCGRLERRIEHLRHEITNDSKDIIRCLENYIEVEKISWKEGEMVAYHREFYADLLPRLAEKGRVWFSTLYDGEVLVSVEMAYTYLNQVYFCHGTYAPDYAVHSPGMVNSCWFIRHFTGHAYAEGDYLAGFASYVDPWAYRQEHTREVVVYRTGWKLGALFLFHAARKAKFFIKKMRKK</sequence>
<dbReference type="EMBL" id="JARVCO010000010">
    <property type="protein sequence ID" value="MDZ8118706.1"/>
    <property type="molecule type" value="Genomic_DNA"/>
</dbReference>